<protein>
    <submittedName>
        <fullName evidence="2">Restriction endonuclease</fullName>
    </submittedName>
</protein>
<dbReference type="RefSeq" id="WP_271194536.1">
    <property type="nucleotide sequence ID" value="NZ_BSFN01000003.1"/>
</dbReference>
<keyword evidence="2" id="KW-0540">Nuclease</keyword>
<keyword evidence="2" id="KW-0378">Hydrolase</keyword>
<dbReference type="SMART" id="SM00507">
    <property type="entry name" value="HNHc"/>
    <property type="match status" value="1"/>
</dbReference>
<keyword evidence="3" id="KW-1185">Reference proteome</keyword>
<comment type="caution">
    <text evidence="2">The sequence shown here is derived from an EMBL/GenBank/DDBJ whole genome shotgun (WGS) entry which is preliminary data.</text>
</comment>
<dbReference type="Proteomes" id="UP001143328">
    <property type="component" value="Unassembled WGS sequence"/>
</dbReference>
<keyword evidence="2" id="KW-0255">Endonuclease</keyword>
<reference evidence="2" key="1">
    <citation type="journal article" date="2014" name="Int. J. Syst. Evol. Microbiol.">
        <title>Complete genome sequence of Corynebacterium casei LMG S-19264T (=DSM 44701T), isolated from a smear-ripened cheese.</title>
        <authorList>
            <consortium name="US DOE Joint Genome Institute (JGI-PGF)"/>
            <person name="Walter F."/>
            <person name="Albersmeier A."/>
            <person name="Kalinowski J."/>
            <person name="Ruckert C."/>
        </authorList>
    </citation>
    <scope>NUCLEOTIDE SEQUENCE</scope>
    <source>
        <strain evidence="2">VKM B-2935</strain>
    </source>
</reference>
<evidence type="ECO:0000313" key="2">
    <source>
        <dbReference type="EMBL" id="GLK88308.1"/>
    </source>
</evidence>
<dbReference type="EMBL" id="BSFN01000003">
    <property type="protein sequence ID" value="GLK88308.1"/>
    <property type="molecule type" value="Genomic_DNA"/>
</dbReference>
<evidence type="ECO:0000313" key="3">
    <source>
        <dbReference type="Proteomes" id="UP001143328"/>
    </source>
</evidence>
<gene>
    <name evidence="2" type="ORF">GCM10017655_13700</name>
</gene>
<name>A0A9W6K4X1_9PSED</name>
<dbReference type="InterPro" id="IPR002711">
    <property type="entry name" value="HNH"/>
</dbReference>
<reference evidence="2" key="2">
    <citation type="submission" date="2023-01" db="EMBL/GenBank/DDBJ databases">
        <authorList>
            <person name="Sun Q."/>
            <person name="Evtushenko L."/>
        </authorList>
    </citation>
    <scope>NUCLEOTIDE SEQUENCE</scope>
    <source>
        <strain evidence="2">VKM B-2935</strain>
    </source>
</reference>
<dbReference type="GO" id="GO:0003676">
    <property type="term" value="F:nucleic acid binding"/>
    <property type="evidence" value="ECO:0007669"/>
    <property type="project" value="InterPro"/>
</dbReference>
<sequence>MPSRPGRICTELGCGKATAAASHYCPTHKAVVDARRAERMKGVHRQYNQKRDESDAFYKTEKWRKFSLYYRRLHPLCRECEAHGRTTASALVDHIKAYKTNPELAFDWTNVRALCKPCHNQVGERVGLSAS</sequence>
<proteinExistence type="predicted"/>
<dbReference type="InterPro" id="IPR003615">
    <property type="entry name" value="HNH_nuc"/>
</dbReference>
<dbReference type="AlphaFoldDB" id="A0A9W6K4X1"/>
<dbReference type="GO" id="GO:0004519">
    <property type="term" value="F:endonuclease activity"/>
    <property type="evidence" value="ECO:0007669"/>
    <property type="project" value="UniProtKB-KW"/>
</dbReference>
<evidence type="ECO:0000259" key="1">
    <source>
        <dbReference type="SMART" id="SM00507"/>
    </source>
</evidence>
<feature type="domain" description="HNH nuclease" evidence="1">
    <location>
        <begin position="62"/>
        <end position="120"/>
    </location>
</feature>
<dbReference type="Pfam" id="PF01844">
    <property type="entry name" value="HNH"/>
    <property type="match status" value="1"/>
</dbReference>
<dbReference type="GO" id="GO:0008270">
    <property type="term" value="F:zinc ion binding"/>
    <property type="evidence" value="ECO:0007669"/>
    <property type="project" value="InterPro"/>
</dbReference>
<organism evidence="2 3">
    <name type="scientific">Pseudomonas turukhanskensis</name>
    <dbReference type="NCBI Taxonomy" id="1806536"/>
    <lineage>
        <taxon>Bacteria</taxon>
        <taxon>Pseudomonadati</taxon>
        <taxon>Pseudomonadota</taxon>
        <taxon>Gammaproteobacteria</taxon>
        <taxon>Pseudomonadales</taxon>
        <taxon>Pseudomonadaceae</taxon>
        <taxon>Pseudomonas</taxon>
    </lineage>
</organism>
<accession>A0A9W6K4X1</accession>
<dbReference type="CDD" id="cd00085">
    <property type="entry name" value="HNHc"/>
    <property type="match status" value="1"/>
</dbReference>
<dbReference type="Gene3D" id="1.10.30.50">
    <property type="match status" value="1"/>
</dbReference>